<evidence type="ECO:0000256" key="4">
    <source>
        <dbReference type="ARBA" id="ARBA00023284"/>
    </source>
</evidence>
<dbReference type="InterPro" id="IPR013766">
    <property type="entry name" value="Thioredoxin_domain"/>
</dbReference>
<feature type="domain" description="Thioredoxin" evidence="5">
    <location>
        <begin position="139"/>
        <end position="328"/>
    </location>
</feature>
<comment type="subcellular location">
    <subcellularLocation>
        <location evidence="1">Cell envelope</location>
    </subcellularLocation>
</comment>
<dbReference type="GO" id="GO:0017004">
    <property type="term" value="P:cytochrome complex assembly"/>
    <property type="evidence" value="ECO:0007669"/>
    <property type="project" value="UniProtKB-KW"/>
</dbReference>
<dbReference type="PROSITE" id="PS00194">
    <property type="entry name" value="THIOREDOXIN_1"/>
    <property type="match status" value="1"/>
</dbReference>
<accession>J9GU69</accession>
<keyword evidence="3" id="KW-1015">Disulfide bond</keyword>
<evidence type="ECO:0000256" key="2">
    <source>
        <dbReference type="ARBA" id="ARBA00022748"/>
    </source>
</evidence>
<keyword evidence="2" id="KW-0201">Cytochrome c-type biogenesis</keyword>
<dbReference type="PANTHER" id="PTHR42852">
    <property type="entry name" value="THIOL:DISULFIDE INTERCHANGE PROTEIN DSBE"/>
    <property type="match status" value="1"/>
</dbReference>
<dbReference type="EMBL" id="AMCI01001971">
    <property type="protein sequence ID" value="EJX03960.1"/>
    <property type="molecule type" value="Genomic_DNA"/>
</dbReference>
<dbReference type="SUPFAM" id="SSF52833">
    <property type="entry name" value="Thioredoxin-like"/>
    <property type="match status" value="1"/>
</dbReference>
<organism evidence="6">
    <name type="scientific">gut metagenome</name>
    <dbReference type="NCBI Taxonomy" id="749906"/>
    <lineage>
        <taxon>unclassified sequences</taxon>
        <taxon>metagenomes</taxon>
        <taxon>organismal metagenomes</taxon>
    </lineage>
</organism>
<evidence type="ECO:0000313" key="6">
    <source>
        <dbReference type="EMBL" id="EJX03960.1"/>
    </source>
</evidence>
<name>J9GU69_9ZZZZ</name>
<dbReference type="PANTHER" id="PTHR42852:SF6">
    <property type="entry name" value="THIOL:DISULFIDE INTERCHANGE PROTEIN DSBE"/>
    <property type="match status" value="1"/>
</dbReference>
<keyword evidence="4" id="KW-0676">Redox-active center</keyword>
<comment type="caution">
    <text evidence="6">The sequence shown here is derived from an EMBL/GenBank/DDBJ whole genome shotgun (WGS) entry which is preliminary data.</text>
</comment>
<sequence>MMSMVTRQIQHLEDVLLYYKDEQYKSTQKEDGSYVLEPNPAYQPLDNQAVYGLLMPYKQLIYDNPLALCEASQWVFVNRTIYGDVVRQYEKVKNASGDWEYVRKDQFGMDGTFMSDLEKSQDLSSILNNTAESLVLGQEKEIAEALDIAAMDAASTIQSISSLPVAHAILNKYRRFVQATEGRVEGEDSHWTAEQRALWKRLFGKYEGNLLLIDFWGIGCGPCRAGMLSMRNKVEAMKDEPFKFIYISATDGESLTAKSEEWMNKNQIKGEHLFVSQSEWAMLESMLSFSSIPRYVLCGPDGRLIQNNVTLYNYDVDKMKAMVKKFLPQR</sequence>
<dbReference type="GO" id="GO:0030313">
    <property type="term" value="C:cell envelope"/>
    <property type="evidence" value="ECO:0007669"/>
    <property type="project" value="UniProtKB-SubCell"/>
</dbReference>
<dbReference type="PROSITE" id="PS51352">
    <property type="entry name" value="THIOREDOXIN_2"/>
    <property type="match status" value="1"/>
</dbReference>
<evidence type="ECO:0000256" key="1">
    <source>
        <dbReference type="ARBA" id="ARBA00004196"/>
    </source>
</evidence>
<gene>
    <name evidence="6" type="ORF">EVA_07931</name>
</gene>
<dbReference type="InterPro" id="IPR036249">
    <property type="entry name" value="Thioredoxin-like_sf"/>
</dbReference>
<reference evidence="6" key="1">
    <citation type="journal article" date="2012" name="PLoS ONE">
        <title>Gene sets for utilization of primary and secondary nutrition supplies in the distal gut of endangered iberian lynx.</title>
        <authorList>
            <person name="Alcaide M."/>
            <person name="Messina E."/>
            <person name="Richter M."/>
            <person name="Bargiela R."/>
            <person name="Peplies J."/>
            <person name="Huws S.A."/>
            <person name="Newbold C.J."/>
            <person name="Golyshin P.N."/>
            <person name="Simon M.A."/>
            <person name="Lopez G."/>
            <person name="Yakimov M.M."/>
            <person name="Ferrer M."/>
        </authorList>
    </citation>
    <scope>NUCLEOTIDE SEQUENCE</scope>
</reference>
<evidence type="ECO:0000256" key="3">
    <source>
        <dbReference type="ARBA" id="ARBA00023157"/>
    </source>
</evidence>
<protein>
    <submittedName>
        <fullName evidence="6">Thioredoxin</fullName>
    </submittedName>
</protein>
<dbReference type="AlphaFoldDB" id="J9GU69"/>
<dbReference type="InterPro" id="IPR050553">
    <property type="entry name" value="Thioredoxin_ResA/DsbE_sf"/>
</dbReference>
<proteinExistence type="predicted"/>
<dbReference type="InterPro" id="IPR017937">
    <property type="entry name" value="Thioredoxin_CS"/>
</dbReference>
<dbReference type="Gene3D" id="3.40.30.10">
    <property type="entry name" value="Glutaredoxin"/>
    <property type="match status" value="1"/>
</dbReference>
<evidence type="ECO:0000259" key="5">
    <source>
        <dbReference type="PROSITE" id="PS51352"/>
    </source>
</evidence>